<dbReference type="EMBL" id="PDJI01000004">
    <property type="protein sequence ID" value="PFG38195.1"/>
    <property type="molecule type" value="Genomic_DNA"/>
</dbReference>
<feature type="transmembrane region" description="Helical" evidence="2">
    <location>
        <begin position="107"/>
        <end position="124"/>
    </location>
</feature>
<protein>
    <submittedName>
        <fullName evidence="3">Uncharacterized protein</fullName>
    </submittedName>
</protein>
<feature type="transmembrane region" description="Helical" evidence="2">
    <location>
        <begin position="31"/>
        <end position="54"/>
    </location>
</feature>
<feature type="region of interest" description="Disordered" evidence="1">
    <location>
        <begin position="523"/>
        <end position="563"/>
    </location>
</feature>
<sequence length="641" mass="66336">MSTSFPPLTPTLGGRVLQAATHPRYRTLGPVLLALVLVGAVAVSTDGSVCTAAAPCGPDHAEAVGFGLLLASALVVRVSGPVGVALGSVATAWALAGSGLSATGSSLPAVSLLGYTGVLAWVAWRRHEARRAPRALLLERGAPAVVPSQLGVPTGRARWPRRLLAGAAALLAAAVATTWYGAGLGREAAAAEAAAQVVVATVADHVDEYVIAVEVPGVAGTTEIDTFGSEQYPVGSRQQVWLLPEGDVRLLAEPYDATVLDVPAVVAAALAAAQVAKAVRLRRERAAFDAEPQPVSSALGRRIVGEDALVYPAPSAAPTTPLVALPTNRPADARGEQTDDADEDDDEELPPLEPVTVIGVPAPDHWVAVRWPDGTVEGPVRAELDGLQLPAGADEDMEELALRGFSPDDLAPRDRTGLVTEGRHQVPGWAQGVRVVLALLLVVAGHPLLDLVLGWTGLGPRAVAALAGLLALELTWRFAIRPRLAWDGAGVSVVGPFGPRRSVPWAALDGAFADGRDVHLVLAEEPDGPRPDGPTPDGPTPVAPAPADDLDEVGGPGADHDDEEDFREVVTVVAADPRKGPLHAGWRTAAQLRAVLLSARRYGTTGAAHGHVSVTTGPAPRRPWALLVLWVLVVSGTFLYG</sequence>
<feature type="compositionally biased region" description="Pro residues" evidence="1">
    <location>
        <begin position="531"/>
        <end position="544"/>
    </location>
</feature>
<dbReference type="AlphaFoldDB" id="A0A2A9EIW5"/>
<comment type="caution">
    <text evidence="3">The sequence shown here is derived from an EMBL/GenBank/DDBJ whole genome shotgun (WGS) entry which is preliminary data.</text>
</comment>
<organism evidence="3 4">
    <name type="scientific">Georgenia soli</name>
    <dbReference type="NCBI Taxonomy" id="638953"/>
    <lineage>
        <taxon>Bacteria</taxon>
        <taxon>Bacillati</taxon>
        <taxon>Actinomycetota</taxon>
        <taxon>Actinomycetes</taxon>
        <taxon>Micrococcales</taxon>
        <taxon>Bogoriellaceae</taxon>
        <taxon>Georgenia</taxon>
    </lineage>
</organism>
<evidence type="ECO:0000256" key="1">
    <source>
        <dbReference type="SAM" id="MobiDB-lite"/>
    </source>
</evidence>
<reference evidence="3 4" key="1">
    <citation type="submission" date="2017-10" db="EMBL/GenBank/DDBJ databases">
        <title>Sequencing the genomes of 1000 actinobacteria strains.</title>
        <authorList>
            <person name="Klenk H.-P."/>
        </authorList>
    </citation>
    <scope>NUCLEOTIDE SEQUENCE [LARGE SCALE GENOMIC DNA]</scope>
    <source>
        <strain evidence="3 4">DSM 21838</strain>
    </source>
</reference>
<name>A0A2A9EIW5_9MICO</name>
<dbReference type="OrthoDB" id="3297966at2"/>
<gene>
    <name evidence="3" type="ORF">ATJ97_0667</name>
</gene>
<keyword evidence="4" id="KW-1185">Reference proteome</keyword>
<accession>A0A2A9EIW5</accession>
<dbReference type="RefSeq" id="WP_098482513.1">
    <property type="nucleotide sequence ID" value="NZ_PDJI01000004.1"/>
</dbReference>
<keyword evidence="2" id="KW-1133">Transmembrane helix</keyword>
<evidence type="ECO:0000313" key="3">
    <source>
        <dbReference type="EMBL" id="PFG38195.1"/>
    </source>
</evidence>
<feature type="transmembrane region" description="Helical" evidence="2">
    <location>
        <begin position="163"/>
        <end position="182"/>
    </location>
</feature>
<keyword evidence="2" id="KW-0812">Transmembrane</keyword>
<feature type="region of interest" description="Disordered" evidence="1">
    <location>
        <begin position="315"/>
        <end position="356"/>
    </location>
</feature>
<feature type="compositionally biased region" description="Acidic residues" evidence="1">
    <location>
        <begin position="338"/>
        <end position="350"/>
    </location>
</feature>
<keyword evidence="2" id="KW-0472">Membrane</keyword>
<evidence type="ECO:0000256" key="2">
    <source>
        <dbReference type="SAM" id="Phobius"/>
    </source>
</evidence>
<evidence type="ECO:0000313" key="4">
    <source>
        <dbReference type="Proteomes" id="UP000222106"/>
    </source>
</evidence>
<feature type="transmembrane region" description="Helical" evidence="2">
    <location>
        <begin position="66"/>
        <end position="95"/>
    </location>
</feature>
<dbReference type="Proteomes" id="UP000222106">
    <property type="component" value="Unassembled WGS sequence"/>
</dbReference>
<proteinExistence type="predicted"/>